<accession>A0A2S7XQ22</accession>
<evidence type="ECO:0000256" key="1">
    <source>
        <dbReference type="SAM" id="Phobius"/>
    </source>
</evidence>
<organism evidence="2 3">
    <name type="scientific">Chromatium okenii</name>
    <dbReference type="NCBI Taxonomy" id="61644"/>
    <lineage>
        <taxon>Bacteria</taxon>
        <taxon>Pseudomonadati</taxon>
        <taxon>Pseudomonadota</taxon>
        <taxon>Gammaproteobacteria</taxon>
        <taxon>Chromatiales</taxon>
        <taxon>Chromatiaceae</taxon>
        <taxon>Chromatium</taxon>
    </lineage>
</organism>
<keyword evidence="3" id="KW-1185">Reference proteome</keyword>
<sequence length="81" mass="9483">MPIKLLRWVANKLLIVLIIMLLLSVVMVVLFRWVNPPTSAIMLQHWISAATKYLTKSIQKRTNLALIYSHRQRKSHDETMV</sequence>
<feature type="transmembrane region" description="Helical" evidence="1">
    <location>
        <begin position="12"/>
        <end position="34"/>
    </location>
</feature>
<keyword evidence="1" id="KW-1133">Transmembrane helix</keyword>
<evidence type="ECO:0000313" key="3">
    <source>
        <dbReference type="Proteomes" id="UP000239936"/>
    </source>
</evidence>
<keyword evidence="1" id="KW-0812">Transmembrane</keyword>
<keyword evidence="1" id="KW-0472">Membrane</keyword>
<dbReference type="Proteomes" id="UP000239936">
    <property type="component" value="Unassembled WGS sequence"/>
</dbReference>
<name>A0A2S7XQ22_9GAMM</name>
<gene>
    <name evidence="2" type="ORF">CXB77_15290</name>
</gene>
<dbReference type="AlphaFoldDB" id="A0A2S7XQ22"/>
<protein>
    <submittedName>
        <fullName evidence="2">Uncharacterized protein</fullName>
    </submittedName>
</protein>
<evidence type="ECO:0000313" key="2">
    <source>
        <dbReference type="EMBL" id="PQJ95522.1"/>
    </source>
</evidence>
<proteinExistence type="predicted"/>
<comment type="caution">
    <text evidence="2">The sequence shown here is derived from an EMBL/GenBank/DDBJ whole genome shotgun (WGS) entry which is preliminary data.</text>
</comment>
<dbReference type="EMBL" id="PPGH01000037">
    <property type="protein sequence ID" value="PQJ95522.1"/>
    <property type="molecule type" value="Genomic_DNA"/>
</dbReference>
<reference evidence="2 3" key="1">
    <citation type="submission" date="2018-01" db="EMBL/GenBank/DDBJ databases">
        <title>The complete genome sequence of Chromatium okenii LaCa, a purple sulfur bacterium with a turbulent life.</title>
        <authorList>
            <person name="Luedin S.M."/>
            <person name="Liechti N."/>
            <person name="Storelli N."/>
            <person name="Danza F."/>
            <person name="Wittwer M."/>
            <person name="Pothier J.F."/>
            <person name="Tonolla M.A."/>
        </authorList>
    </citation>
    <scope>NUCLEOTIDE SEQUENCE [LARGE SCALE GENOMIC DNA]</scope>
    <source>
        <strain evidence="2 3">LaCa</strain>
    </source>
</reference>